<evidence type="ECO:0000313" key="2">
    <source>
        <dbReference type="EMBL" id="SVA74260.1"/>
    </source>
</evidence>
<keyword evidence="1" id="KW-0812">Transmembrane</keyword>
<reference evidence="2" key="1">
    <citation type="submission" date="2018-05" db="EMBL/GenBank/DDBJ databases">
        <authorList>
            <person name="Lanie J.A."/>
            <person name="Ng W.-L."/>
            <person name="Kazmierczak K.M."/>
            <person name="Andrzejewski T.M."/>
            <person name="Davidsen T.M."/>
            <person name="Wayne K.J."/>
            <person name="Tettelin H."/>
            <person name="Glass J.I."/>
            <person name="Rusch D."/>
            <person name="Podicherti R."/>
            <person name="Tsui H.-C.T."/>
            <person name="Winkler M.E."/>
        </authorList>
    </citation>
    <scope>NUCLEOTIDE SEQUENCE</scope>
</reference>
<dbReference type="EMBL" id="UINC01017812">
    <property type="protein sequence ID" value="SVA74260.1"/>
    <property type="molecule type" value="Genomic_DNA"/>
</dbReference>
<name>A0A381YBI9_9ZZZZ</name>
<evidence type="ECO:0000256" key="1">
    <source>
        <dbReference type="SAM" id="Phobius"/>
    </source>
</evidence>
<keyword evidence="1" id="KW-0472">Membrane</keyword>
<dbReference type="AlphaFoldDB" id="A0A381YBI9"/>
<feature type="transmembrane region" description="Helical" evidence="1">
    <location>
        <begin position="21"/>
        <end position="41"/>
    </location>
</feature>
<sequence>MTMMIRDDIDNHLLSKNKQCVVHLNIFIYLFISYLYTLPIIKL</sequence>
<organism evidence="2">
    <name type="scientific">marine metagenome</name>
    <dbReference type="NCBI Taxonomy" id="408172"/>
    <lineage>
        <taxon>unclassified sequences</taxon>
        <taxon>metagenomes</taxon>
        <taxon>ecological metagenomes</taxon>
    </lineage>
</organism>
<proteinExistence type="predicted"/>
<protein>
    <submittedName>
        <fullName evidence="2">Uncharacterized protein</fullName>
    </submittedName>
</protein>
<gene>
    <name evidence="2" type="ORF">METZ01_LOCUS127114</name>
</gene>
<keyword evidence="1" id="KW-1133">Transmembrane helix</keyword>
<accession>A0A381YBI9</accession>